<feature type="transmembrane region" description="Helical" evidence="5">
    <location>
        <begin position="136"/>
        <end position="158"/>
    </location>
</feature>
<evidence type="ECO:0000256" key="3">
    <source>
        <dbReference type="ARBA" id="ARBA00022989"/>
    </source>
</evidence>
<comment type="caution">
    <text evidence="6">The sequence shown here is derived from an EMBL/GenBank/DDBJ whole genome shotgun (WGS) entry which is preliminary data.</text>
</comment>
<accession>A0A0E2H570</accession>
<evidence type="ECO:0000256" key="5">
    <source>
        <dbReference type="SAM" id="Phobius"/>
    </source>
</evidence>
<keyword evidence="4 5" id="KW-0472">Membrane</keyword>
<dbReference type="Proteomes" id="UP000013085">
    <property type="component" value="Unassembled WGS sequence"/>
</dbReference>
<evidence type="ECO:0000256" key="4">
    <source>
        <dbReference type="ARBA" id="ARBA00023136"/>
    </source>
</evidence>
<dbReference type="EMBL" id="AGYR01000051">
    <property type="protein sequence ID" value="ENZ09300.1"/>
    <property type="molecule type" value="Genomic_DNA"/>
</dbReference>
<evidence type="ECO:0000256" key="1">
    <source>
        <dbReference type="ARBA" id="ARBA00004141"/>
    </source>
</evidence>
<dbReference type="GO" id="GO:0016020">
    <property type="term" value="C:membrane"/>
    <property type="evidence" value="ECO:0007669"/>
    <property type="project" value="UniProtKB-SubCell"/>
</dbReference>
<dbReference type="InterPro" id="IPR003825">
    <property type="entry name" value="Colicin-V_CvpA"/>
</dbReference>
<keyword evidence="2 5" id="KW-0812">Transmembrane</keyword>
<feature type="transmembrane region" description="Helical" evidence="5">
    <location>
        <begin position="179"/>
        <end position="202"/>
    </location>
</feature>
<dbReference type="GO" id="GO:0009403">
    <property type="term" value="P:toxin biosynthetic process"/>
    <property type="evidence" value="ECO:0007669"/>
    <property type="project" value="InterPro"/>
</dbReference>
<proteinExistence type="predicted"/>
<comment type="subcellular location">
    <subcellularLocation>
        <location evidence="1">Membrane</location>
        <topology evidence="1">Multi-pass membrane protein</topology>
    </subcellularLocation>
</comment>
<protein>
    <submittedName>
        <fullName evidence="6">Colicin V production protein</fullName>
    </submittedName>
</protein>
<evidence type="ECO:0000256" key="2">
    <source>
        <dbReference type="ARBA" id="ARBA00022692"/>
    </source>
</evidence>
<gene>
    <name evidence="6" type="ORF">HMPREF1090_04441</name>
</gene>
<keyword evidence="3 5" id="KW-1133">Transmembrane helix</keyword>
<sequence length="240" mass="26553">MDMILEHWLSAGAGVFLIGMVLYGHYRGALKQCVSLGALILTIILVKVATPYMTGFIRDNPSIRQSAAEAILNAAGWEEPLAENTELPAAQRIAIENLNLPQSVKETLLENNNNEFYHMLGVEQFAEYVSTYLADILINAVSSIILFAVVYILIHLVVRWLDLIARLPILYGLNHIAGAVLGLIQGLLFLWIGCFLVGIFAATPLGMTLEEQINASTWLRFLYQYNLINIVLGGIIRGIL</sequence>
<organism evidence="6 7">
    <name type="scientific">[Clostridium] clostridioforme 90A8</name>
    <dbReference type="NCBI Taxonomy" id="999408"/>
    <lineage>
        <taxon>Bacteria</taxon>
        <taxon>Bacillati</taxon>
        <taxon>Bacillota</taxon>
        <taxon>Clostridia</taxon>
        <taxon>Lachnospirales</taxon>
        <taxon>Lachnospiraceae</taxon>
        <taxon>Enterocloster</taxon>
    </lineage>
</organism>
<evidence type="ECO:0000313" key="7">
    <source>
        <dbReference type="Proteomes" id="UP000013085"/>
    </source>
</evidence>
<dbReference type="Pfam" id="PF02674">
    <property type="entry name" value="Colicin_V"/>
    <property type="match status" value="1"/>
</dbReference>
<dbReference type="PATRIC" id="fig|999408.3.peg.4766"/>
<feature type="transmembrane region" description="Helical" evidence="5">
    <location>
        <begin position="6"/>
        <end position="26"/>
    </location>
</feature>
<dbReference type="RefSeq" id="WP_002594164.1">
    <property type="nucleotide sequence ID" value="NZ_KB850985.1"/>
</dbReference>
<reference evidence="6 7" key="1">
    <citation type="submission" date="2013-01" db="EMBL/GenBank/DDBJ databases">
        <title>The Genome Sequence of Clostridium clostridioforme 90A8.</title>
        <authorList>
            <consortium name="The Broad Institute Genome Sequencing Platform"/>
            <person name="Earl A."/>
            <person name="Ward D."/>
            <person name="Feldgarden M."/>
            <person name="Gevers D."/>
            <person name="Courvalin P."/>
            <person name="Lambert T."/>
            <person name="Walker B."/>
            <person name="Young S.K."/>
            <person name="Zeng Q."/>
            <person name="Gargeya S."/>
            <person name="Fitzgerald M."/>
            <person name="Haas B."/>
            <person name="Abouelleil A."/>
            <person name="Alvarado L."/>
            <person name="Arachchi H.M."/>
            <person name="Berlin A.M."/>
            <person name="Chapman S.B."/>
            <person name="Dewar J."/>
            <person name="Goldberg J."/>
            <person name="Griggs A."/>
            <person name="Gujja S."/>
            <person name="Hansen M."/>
            <person name="Howarth C."/>
            <person name="Imamovic A."/>
            <person name="Larimer J."/>
            <person name="McCowan C."/>
            <person name="Murphy C."/>
            <person name="Neiman D."/>
            <person name="Pearson M."/>
            <person name="Priest M."/>
            <person name="Roberts A."/>
            <person name="Saif S."/>
            <person name="Shea T."/>
            <person name="Sisk P."/>
            <person name="Sykes S."/>
            <person name="Wortman J."/>
            <person name="Nusbaum C."/>
            <person name="Birren B."/>
        </authorList>
    </citation>
    <scope>NUCLEOTIDE SEQUENCE [LARGE SCALE GENOMIC DNA]</scope>
    <source>
        <strain evidence="6 7">90A8</strain>
    </source>
</reference>
<dbReference type="HOGENOM" id="CLU_079301_0_0_9"/>
<feature type="transmembrane region" description="Helical" evidence="5">
    <location>
        <begin position="222"/>
        <end position="239"/>
    </location>
</feature>
<name>A0A0E2H570_9FIRM</name>
<evidence type="ECO:0000313" key="6">
    <source>
        <dbReference type="EMBL" id="ENZ09300.1"/>
    </source>
</evidence>
<dbReference type="AlphaFoldDB" id="A0A0E2H570"/>
<feature type="transmembrane region" description="Helical" evidence="5">
    <location>
        <begin position="33"/>
        <end position="53"/>
    </location>
</feature>